<dbReference type="STRING" id="1367847.JCM7686_0555"/>
<dbReference type="AlphaFoldDB" id="S5XKD3"/>
<evidence type="ECO:0000313" key="2">
    <source>
        <dbReference type="EMBL" id="AGT07664.1"/>
    </source>
</evidence>
<dbReference type="OrthoDB" id="7772846at2"/>
<organism evidence="2 3">
    <name type="scientific">Paracoccus aminophilus JCM 7686</name>
    <dbReference type="NCBI Taxonomy" id="1367847"/>
    <lineage>
        <taxon>Bacteria</taxon>
        <taxon>Pseudomonadati</taxon>
        <taxon>Pseudomonadota</taxon>
        <taxon>Alphaproteobacteria</taxon>
        <taxon>Rhodobacterales</taxon>
        <taxon>Paracoccaceae</taxon>
        <taxon>Paracoccus</taxon>
    </lineage>
</organism>
<reference evidence="2 3" key="1">
    <citation type="journal article" date="2014" name="BMC Genomics">
        <title>Architecture and functions of a multipartite genome of the methylotrophic bacterium Paracoccus aminophilus JCM 7686, containing primary and secondary chromids.</title>
        <authorList>
            <person name="Dziewit L."/>
            <person name="Czarnecki J."/>
            <person name="Wibberg D."/>
            <person name="Radlinska M."/>
            <person name="Mrozek P."/>
            <person name="Szymczak M."/>
            <person name="Schluter A."/>
            <person name="Puhler A."/>
            <person name="Bartosik D."/>
        </authorList>
    </citation>
    <scope>NUCLEOTIDE SEQUENCE [LARGE SCALE GENOMIC DNA]</scope>
    <source>
        <strain evidence="2">JCM 7686</strain>
    </source>
</reference>
<name>S5XKD3_PARAH</name>
<dbReference type="KEGG" id="pami:JCM7686_0555"/>
<dbReference type="eggNOG" id="ENOG5032S9D">
    <property type="taxonomic scope" value="Bacteria"/>
</dbReference>
<dbReference type="EMBL" id="CP006650">
    <property type="protein sequence ID" value="AGT07664.1"/>
    <property type="molecule type" value="Genomic_DNA"/>
</dbReference>
<proteinExistence type="predicted"/>
<accession>S5XKD3</accession>
<sequence length="130" mass="14201">MNSFESLGVKAGSWQGILSAAQEPRRLALIHLGEIVARGELQPSGEGQWRVNCPLPAERLADGVQTFLLFQDEGEGNEPLQPGAAELASLPIITSKLINHDIQVEVALLKSELDLLKRELRRVAAAQRDQ</sequence>
<dbReference type="RefSeq" id="WP_020949303.1">
    <property type="nucleotide sequence ID" value="NC_022041.1"/>
</dbReference>
<dbReference type="HOGENOM" id="CLU_159318_0_0_5"/>
<keyword evidence="1" id="KW-0175">Coiled coil</keyword>
<feature type="coiled-coil region" evidence="1">
    <location>
        <begin position="99"/>
        <end position="126"/>
    </location>
</feature>
<evidence type="ECO:0000313" key="3">
    <source>
        <dbReference type="Proteomes" id="UP000015480"/>
    </source>
</evidence>
<dbReference type="Proteomes" id="UP000015480">
    <property type="component" value="Chromosome"/>
</dbReference>
<protein>
    <submittedName>
        <fullName evidence="2">Uncharacterized protein</fullName>
    </submittedName>
</protein>
<dbReference type="PATRIC" id="fig|1367847.3.peg.505"/>
<evidence type="ECO:0000256" key="1">
    <source>
        <dbReference type="SAM" id="Coils"/>
    </source>
</evidence>
<keyword evidence="3" id="KW-1185">Reference proteome</keyword>
<gene>
    <name evidence="2" type="ORF">JCM7686_0555</name>
</gene>